<feature type="compositionally biased region" description="Low complexity" evidence="1">
    <location>
        <begin position="14"/>
        <end position="37"/>
    </location>
</feature>
<reference evidence="3" key="1">
    <citation type="submission" date="2021-01" db="EMBL/GenBank/DDBJ databases">
        <authorList>
            <person name="Corre E."/>
            <person name="Pelletier E."/>
            <person name="Niang G."/>
            <person name="Scheremetjew M."/>
            <person name="Finn R."/>
            <person name="Kale V."/>
            <person name="Holt S."/>
            <person name="Cochrane G."/>
            <person name="Meng A."/>
            <person name="Brown T."/>
            <person name="Cohen L."/>
        </authorList>
    </citation>
    <scope>NUCLEOTIDE SEQUENCE</scope>
    <source>
        <strain evidence="3">Pop2</strain>
    </source>
</reference>
<dbReference type="EMBL" id="HBGN01008018">
    <property type="protein sequence ID" value="CAD9318913.1"/>
    <property type="molecule type" value="Transcribed_RNA"/>
</dbReference>
<name>A0A6U3Q2W2_9STRA</name>
<sequence>MESSPKGESEELQDSVLSSSSFSGLASSTDASFSEESAGGGGSWFGLSDISSFAQSIKRSIPPAIDSIADIIQRSAMTVAAEFTQLERDAEERRWQDAVENGDIIELPLPWELPSIPGEEQTDPEPVYVEDETLKEHILALSLVEETFMTPFVDTDDQEPDFELDNSRIHLMRRLLVIDTNLNEAHARIAENYDQNEMQEIIFWKNYFYHCNKLRSDHESIIVEKEQTLIETDDRAAADLIESSTTASRGFDSCCGVVSFSSEDPSPPPHSISTGDLVLVGFEGDDLDDLVADIGDIGN</sequence>
<dbReference type="Gene3D" id="1.10.3970.10">
    <property type="entry name" value="BSD domain"/>
    <property type="match status" value="1"/>
</dbReference>
<accession>A0A6U3Q2W2</accession>
<proteinExistence type="predicted"/>
<evidence type="ECO:0000256" key="1">
    <source>
        <dbReference type="SAM" id="MobiDB-lite"/>
    </source>
</evidence>
<gene>
    <name evidence="2" type="ORF">DBRI1063_LOCUS5120</name>
    <name evidence="3" type="ORF">DBRI1063_LOCUS5121</name>
</gene>
<dbReference type="EMBL" id="HBGN01008017">
    <property type="protein sequence ID" value="CAD9318911.1"/>
    <property type="molecule type" value="Transcribed_RNA"/>
</dbReference>
<evidence type="ECO:0008006" key="4">
    <source>
        <dbReference type="Google" id="ProtNLM"/>
    </source>
</evidence>
<evidence type="ECO:0000313" key="3">
    <source>
        <dbReference type="EMBL" id="CAD9318913.1"/>
    </source>
</evidence>
<organism evidence="3">
    <name type="scientific">Ditylum brightwellii</name>
    <dbReference type="NCBI Taxonomy" id="49249"/>
    <lineage>
        <taxon>Eukaryota</taxon>
        <taxon>Sar</taxon>
        <taxon>Stramenopiles</taxon>
        <taxon>Ochrophyta</taxon>
        <taxon>Bacillariophyta</taxon>
        <taxon>Mediophyceae</taxon>
        <taxon>Lithodesmiophycidae</taxon>
        <taxon>Lithodesmiales</taxon>
        <taxon>Lithodesmiaceae</taxon>
        <taxon>Ditylum</taxon>
    </lineage>
</organism>
<dbReference type="InterPro" id="IPR035925">
    <property type="entry name" value="BSD_dom_sf"/>
</dbReference>
<dbReference type="AlphaFoldDB" id="A0A6U3Q2W2"/>
<protein>
    <recommendedName>
        <fullName evidence="4">BSD domain-containing protein</fullName>
    </recommendedName>
</protein>
<evidence type="ECO:0000313" key="2">
    <source>
        <dbReference type="EMBL" id="CAD9318911.1"/>
    </source>
</evidence>
<dbReference type="SUPFAM" id="SSF140383">
    <property type="entry name" value="BSD domain-like"/>
    <property type="match status" value="1"/>
</dbReference>
<feature type="region of interest" description="Disordered" evidence="1">
    <location>
        <begin position="1"/>
        <end position="40"/>
    </location>
</feature>